<evidence type="ECO:0000313" key="1">
    <source>
        <dbReference type="EMBL" id="CAK9073483.1"/>
    </source>
</evidence>
<name>A0ABP0PBR0_9DINO</name>
<dbReference type="Proteomes" id="UP001642484">
    <property type="component" value="Unassembled WGS sequence"/>
</dbReference>
<gene>
    <name evidence="1" type="ORF">CCMP2556_LOCUS36191</name>
</gene>
<sequence length="259" mass="29369">VHLAKGQMCPSASDFDKMLSERMQGTIRFNDKNTVDVAQLRAQLDGFMNRAVEWLQKETVIRIGQTFRSIGGADVVTPQLLADCYERMSQWVVLAREALNTEWPSFEAIRAFSVFQLRPKLEATVVKKDLSKICTIFGEPQTLPCLVRSYTDCAYTASKKRDRIADEDDIPDLEAWLSTLRGQRASDNPHLLTCLARALCLSKSSTSSCERDFGNLIQTFRKVLASPLLKEWHIRVTSFLRTEASKAPEVVRRAPKHME</sequence>
<accession>A0ABP0PBR0</accession>
<reference evidence="1 2" key="1">
    <citation type="submission" date="2024-02" db="EMBL/GenBank/DDBJ databases">
        <authorList>
            <person name="Chen Y."/>
            <person name="Shah S."/>
            <person name="Dougan E. K."/>
            <person name="Thang M."/>
            <person name="Chan C."/>
        </authorList>
    </citation>
    <scope>NUCLEOTIDE SEQUENCE [LARGE SCALE GENOMIC DNA]</scope>
</reference>
<evidence type="ECO:0000313" key="2">
    <source>
        <dbReference type="Proteomes" id="UP001642484"/>
    </source>
</evidence>
<comment type="caution">
    <text evidence="1">The sequence shown here is derived from an EMBL/GenBank/DDBJ whole genome shotgun (WGS) entry which is preliminary data.</text>
</comment>
<evidence type="ECO:0008006" key="3">
    <source>
        <dbReference type="Google" id="ProtNLM"/>
    </source>
</evidence>
<proteinExistence type="predicted"/>
<protein>
    <recommendedName>
        <fullName evidence="3">HAT C-terminal dimerisation domain-containing protein</fullName>
    </recommendedName>
</protein>
<dbReference type="EMBL" id="CAXAMN010022890">
    <property type="protein sequence ID" value="CAK9073483.1"/>
    <property type="molecule type" value="Genomic_DNA"/>
</dbReference>
<keyword evidence="2" id="KW-1185">Reference proteome</keyword>
<feature type="non-terminal residue" evidence="1">
    <location>
        <position position="1"/>
    </location>
</feature>
<organism evidence="1 2">
    <name type="scientific">Durusdinium trenchii</name>
    <dbReference type="NCBI Taxonomy" id="1381693"/>
    <lineage>
        <taxon>Eukaryota</taxon>
        <taxon>Sar</taxon>
        <taxon>Alveolata</taxon>
        <taxon>Dinophyceae</taxon>
        <taxon>Suessiales</taxon>
        <taxon>Symbiodiniaceae</taxon>
        <taxon>Durusdinium</taxon>
    </lineage>
</organism>